<name>A0ABV7VIM3_9PROT</name>
<comment type="similarity">
    <text evidence="1">Belongs to the peptidase S45 family.</text>
</comment>
<evidence type="ECO:0000256" key="1">
    <source>
        <dbReference type="ARBA" id="ARBA00006586"/>
    </source>
</evidence>
<dbReference type="InterPro" id="IPR043146">
    <property type="entry name" value="Penicillin_amidase_N_B-knob"/>
</dbReference>
<dbReference type="Gene3D" id="1.10.439.10">
    <property type="entry name" value="Penicillin Amidohydrolase, domain 1"/>
    <property type="match status" value="1"/>
</dbReference>
<gene>
    <name evidence="4" type="ORF">ACFOOQ_17450</name>
</gene>
<comment type="caution">
    <text evidence="4">The sequence shown here is derived from an EMBL/GenBank/DDBJ whole genome shotgun (WGS) entry which is preliminary data.</text>
</comment>
<dbReference type="PANTHER" id="PTHR34218:SF4">
    <property type="entry name" value="ACYL-HOMOSERINE LACTONE ACYLASE QUIP"/>
    <property type="match status" value="1"/>
</dbReference>
<protein>
    <submittedName>
        <fullName evidence="4">Penicillin acylase family protein</fullName>
    </submittedName>
</protein>
<dbReference type="Pfam" id="PF01804">
    <property type="entry name" value="Penicil_amidase"/>
    <property type="match status" value="1"/>
</dbReference>
<dbReference type="Proteomes" id="UP001595711">
    <property type="component" value="Unassembled WGS sequence"/>
</dbReference>
<dbReference type="PANTHER" id="PTHR34218">
    <property type="entry name" value="PEPTIDASE S45 PENICILLIN AMIDASE"/>
    <property type="match status" value="1"/>
</dbReference>
<dbReference type="RefSeq" id="WP_379728882.1">
    <property type="nucleotide sequence ID" value="NZ_JBHRYJ010000004.1"/>
</dbReference>
<evidence type="ECO:0000313" key="4">
    <source>
        <dbReference type="EMBL" id="MFC3677343.1"/>
    </source>
</evidence>
<dbReference type="PIRSF" id="PIRSF001227">
    <property type="entry name" value="Pen_acylase"/>
    <property type="match status" value="1"/>
</dbReference>
<proteinExistence type="inferred from homology"/>
<evidence type="ECO:0000313" key="5">
    <source>
        <dbReference type="Proteomes" id="UP001595711"/>
    </source>
</evidence>
<dbReference type="InterPro" id="IPR014395">
    <property type="entry name" value="Pen/GL7ACA/AHL_acylase"/>
</dbReference>
<dbReference type="InterPro" id="IPR023343">
    <property type="entry name" value="Penicillin_amidase_dom1"/>
</dbReference>
<dbReference type="InterPro" id="IPR029055">
    <property type="entry name" value="Ntn_hydrolases_N"/>
</dbReference>
<keyword evidence="3" id="KW-0865">Zymogen</keyword>
<reference evidence="5" key="1">
    <citation type="journal article" date="2019" name="Int. J. Syst. Evol. Microbiol.">
        <title>The Global Catalogue of Microorganisms (GCM) 10K type strain sequencing project: providing services to taxonomists for standard genome sequencing and annotation.</title>
        <authorList>
            <consortium name="The Broad Institute Genomics Platform"/>
            <consortium name="The Broad Institute Genome Sequencing Center for Infectious Disease"/>
            <person name="Wu L."/>
            <person name="Ma J."/>
        </authorList>
    </citation>
    <scope>NUCLEOTIDE SEQUENCE [LARGE SCALE GENOMIC DNA]</scope>
    <source>
        <strain evidence="5">KCTC 42182</strain>
    </source>
</reference>
<evidence type="ECO:0000256" key="3">
    <source>
        <dbReference type="ARBA" id="ARBA00023145"/>
    </source>
</evidence>
<dbReference type="CDD" id="cd03747">
    <property type="entry name" value="Ntn_PGA_like"/>
    <property type="match status" value="1"/>
</dbReference>
<dbReference type="InterPro" id="IPR002692">
    <property type="entry name" value="S45"/>
</dbReference>
<evidence type="ECO:0000256" key="2">
    <source>
        <dbReference type="ARBA" id="ARBA00022801"/>
    </source>
</evidence>
<accession>A0ABV7VIM3</accession>
<dbReference type="EMBL" id="JBHRYJ010000004">
    <property type="protein sequence ID" value="MFC3677343.1"/>
    <property type="molecule type" value="Genomic_DNA"/>
</dbReference>
<dbReference type="Gene3D" id="1.10.1400.10">
    <property type="match status" value="1"/>
</dbReference>
<keyword evidence="2" id="KW-0378">Hydrolase</keyword>
<dbReference type="Gene3D" id="2.30.120.10">
    <property type="match status" value="1"/>
</dbReference>
<organism evidence="4 5">
    <name type="scientific">Ferrovibrio xuzhouensis</name>
    <dbReference type="NCBI Taxonomy" id="1576914"/>
    <lineage>
        <taxon>Bacteria</taxon>
        <taxon>Pseudomonadati</taxon>
        <taxon>Pseudomonadota</taxon>
        <taxon>Alphaproteobacteria</taxon>
        <taxon>Rhodospirillales</taxon>
        <taxon>Rhodospirillaceae</taxon>
        <taxon>Ferrovibrio</taxon>
    </lineage>
</organism>
<keyword evidence="5" id="KW-1185">Reference proteome</keyword>
<dbReference type="InterPro" id="IPR043147">
    <property type="entry name" value="Penicillin_amidase_A-knob"/>
</dbReference>
<dbReference type="SUPFAM" id="SSF56235">
    <property type="entry name" value="N-terminal nucleophile aminohydrolases (Ntn hydrolases)"/>
    <property type="match status" value="1"/>
</dbReference>
<sequence length="805" mass="89273">MRWVFRLLTLIVFMVAAAAGGIYFVARSSLPDLNGDVTVARALSAPVEIVRDRHAVPHIRAASRNDVAFGLGYAHAQDRLWQMEINRRIAAGRLAEIFGSAALNTDKFLRTLGIRRKAAAAFSALKPETQAYLQAYADGVNAFLTTRKGFLPPEFLVFDITPEPWTPADSLGWLKMMAWDLSGNWSTELARLGLSRRLTQQQIEEFFPPYPGDGPVALADHSSLYRQFAAGMDFDRLMRALPAPPPEGLGSNNWVVSGKRTVTGAPLLANDPHLGLSSPSLWYFTHLSTPQGNVIGATLPGIPGVILGHNDRVAWGFTNTGPDTQDLYIERVAASDPKQYVTPTGAAPFVTRQEVIKVKGEPDVTLTVRETRHGPVISDVSDRARLSVSDGYVLSFAWTALRDDDTTADALVGLDAIRDWPDFLNNFRRYVTPEQNIVYADQDGNVGFLAPGLVPIRRPDNDLKGLAPAPGWDARYDWTGFIPYDDLPRSFNPAQGMIVTANNKIVPDSYPYFLTTEWADPYRARRIEQLLKERDVHSVESFKQIQGDVMSLMAADLLPLMLAAPVKAAPRNPEVTTGRDMLSGWDGSTTTNRPEPLIFASWYRELTRLVLADELGDSFVPLWQFRPRLMKNILSNKDGQSRWCNNVATGRAATCNELIAEALDRAFDDLKARYGTDVARWRWGDAHYARAEHRPFSKVPVLKSLFEVSVPTPGDTFTIDVGRNDLADDRAPYANRHAPSLRAIYDLADLNRSQFIDSTGQSGHPLSPHYRDFAMPWATVQYISISAKPAEYEAGAIGRLRLVGP</sequence>
<dbReference type="Gene3D" id="3.60.20.10">
    <property type="entry name" value="Glutamine Phosphoribosylpyrophosphate, subunit 1, domain 1"/>
    <property type="match status" value="1"/>
</dbReference>